<dbReference type="HAMAP" id="MF_01385">
    <property type="entry name" value="UreF"/>
    <property type="match status" value="1"/>
</dbReference>
<keyword evidence="2 3" id="KW-0143">Chaperone</keyword>
<evidence type="ECO:0000256" key="3">
    <source>
        <dbReference type="HAMAP-Rule" id="MF_01385"/>
    </source>
</evidence>
<dbReference type="Pfam" id="PF01730">
    <property type="entry name" value="UreF"/>
    <property type="match status" value="1"/>
</dbReference>
<keyword evidence="5" id="KW-1185">Reference proteome</keyword>
<reference evidence="4" key="1">
    <citation type="submission" date="2021-01" db="EMBL/GenBank/DDBJ databases">
        <title>Whole genome shotgun sequence of Planosporangium flavigriseum NBRC 105377.</title>
        <authorList>
            <person name="Komaki H."/>
            <person name="Tamura T."/>
        </authorList>
    </citation>
    <scope>NUCLEOTIDE SEQUENCE</scope>
    <source>
        <strain evidence="4">NBRC 105377</strain>
    </source>
</reference>
<evidence type="ECO:0000313" key="4">
    <source>
        <dbReference type="EMBL" id="GIG74354.1"/>
    </source>
</evidence>
<comment type="subcellular location">
    <subcellularLocation>
        <location evidence="3">Cytoplasm</location>
    </subcellularLocation>
</comment>
<dbReference type="RefSeq" id="WP_168079028.1">
    <property type="nucleotide sequence ID" value="NZ_BAAAQJ010000009.1"/>
</dbReference>
<organism evidence="4 5">
    <name type="scientific">Planosporangium flavigriseum</name>
    <dbReference type="NCBI Taxonomy" id="373681"/>
    <lineage>
        <taxon>Bacteria</taxon>
        <taxon>Bacillati</taxon>
        <taxon>Actinomycetota</taxon>
        <taxon>Actinomycetes</taxon>
        <taxon>Micromonosporales</taxon>
        <taxon>Micromonosporaceae</taxon>
        <taxon>Planosporangium</taxon>
    </lineage>
</organism>
<comment type="function">
    <text evidence="3">Required for maturation of urease via the functional incorporation of the urease nickel metallocenter.</text>
</comment>
<evidence type="ECO:0000256" key="1">
    <source>
        <dbReference type="ARBA" id="ARBA00022988"/>
    </source>
</evidence>
<accession>A0A8J3LN23</accession>
<dbReference type="AlphaFoldDB" id="A0A8J3LN23"/>
<evidence type="ECO:0000313" key="5">
    <source>
        <dbReference type="Proteomes" id="UP000653674"/>
    </source>
</evidence>
<dbReference type="EMBL" id="BONU01000017">
    <property type="protein sequence ID" value="GIG74354.1"/>
    <property type="molecule type" value="Genomic_DNA"/>
</dbReference>
<keyword evidence="1 3" id="KW-0996">Nickel insertion</keyword>
<dbReference type="GO" id="GO:0016151">
    <property type="term" value="F:nickel cation binding"/>
    <property type="evidence" value="ECO:0007669"/>
    <property type="project" value="UniProtKB-UniRule"/>
</dbReference>
<dbReference type="InterPro" id="IPR038277">
    <property type="entry name" value="UreF_sf"/>
</dbReference>
<gene>
    <name evidence="3 4" type="primary">ureF</name>
    <name evidence="4" type="ORF">Pfl04_27580</name>
</gene>
<dbReference type="PANTHER" id="PTHR33620">
    <property type="entry name" value="UREASE ACCESSORY PROTEIN F"/>
    <property type="match status" value="1"/>
</dbReference>
<comment type="similarity">
    <text evidence="3">Belongs to the UreF family.</text>
</comment>
<dbReference type="GO" id="GO:0005737">
    <property type="term" value="C:cytoplasm"/>
    <property type="evidence" value="ECO:0007669"/>
    <property type="project" value="UniProtKB-SubCell"/>
</dbReference>
<comment type="subunit">
    <text evidence="3">UreD, UreF and UreG form a complex that acts as a GTP-hydrolysis-dependent molecular chaperone, activating the urease apoprotein by helping to assemble the nickel containing metallocenter of UreC. The UreE protein probably delivers the nickel.</text>
</comment>
<dbReference type="Gene3D" id="1.10.4190.10">
    <property type="entry name" value="Urease accessory protein UreF"/>
    <property type="match status" value="1"/>
</dbReference>
<keyword evidence="3" id="KW-0963">Cytoplasm</keyword>
<dbReference type="PANTHER" id="PTHR33620:SF1">
    <property type="entry name" value="UREASE ACCESSORY PROTEIN F"/>
    <property type="match status" value="1"/>
</dbReference>
<sequence>MIDFLRALQFGDSMFPVGAFSFSNGLEPAIQERVVRDPPTLAEFVRTATRQSATCDGVALIAAHRGIRCGDRGRAETADRALYARKPNEEMRAMTVRMGRKLADAAARISGSMNAAGPALDWWLREITEETTPGTYPVGLGLVFAELGVAEPYAFAVHQHGVALMMLSAALRLMPLHHLDGQAILYAVDEAVADDYRYASGLTLADMSAFAPQLDVLAATHVNAYVRMFMN</sequence>
<name>A0A8J3LN23_9ACTN</name>
<dbReference type="PIRSF" id="PIRSF009467">
    <property type="entry name" value="Ureas_acces_UreF"/>
    <property type="match status" value="1"/>
</dbReference>
<comment type="caution">
    <text evidence="4">The sequence shown here is derived from an EMBL/GenBank/DDBJ whole genome shotgun (WGS) entry which is preliminary data.</text>
</comment>
<dbReference type="InterPro" id="IPR002639">
    <property type="entry name" value="UreF"/>
</dbReference>
<proteinExistence type="inferred from homology"/>
<protein>
    <recommendedName>
        <fullName evidence="3">Urease accessory protein UreF</fullName>
    </recommendedName>
</protein>
<evidence type="ECO:0000256" key="2">
    <source>
        <dbReference type="ARBA" id="ARBA00023186"/>
    </source>
</evidence>
<dbReference type="Proteomes" id="UP000653674">
    <property type="component" value="Unassembled WGS sequence"/>
</dbReference>